<dbReference type="Proteomes" id="UP000195570">
    <property type="component" value="Unassembled WGS sequence"/>
</dbReference>
<sequence length="340" mass="37174">MTARDGAVEVMASIVVYSIFSTVMTITNKLLVANYALNYPMGIIFVESGTALLFAVMGKMMGWVYYPNFCSRVARKWLPLTLFFVAMLWSSIKSLETMSVAMHTIMKNIAVVLTAIGDSQLYGTRVTPVMYLAFFFMSAGSYLCAMGDQWVTTWGMIWTTLNIMATVGYTLYMKRLLGDVSKTIGRYGPVFYNNLLSMLVAFVIALPSMGSMIHTIRSISLPPLLALTVAGTGPLLTFATFWCMEQTTPTTFSVVGVVNKVPMSVAGMVVFNQFPTKTGYVGITLGLVGGVIYGCASRERDSGRVGPLLHVAGFSVWGRNTPLLTSSGKYEGRSRSEETI</sequence>
<protein>
    <submittedName>
        <fullName evidence="5">UDP-galactose transporter, putative</fullName>
    </submittedName>
</protein>
<keyword evidence="2" id="KW-0812">Transmembrane</keyword>
<dbReference type="InterPro" id="IPR037185">
    <property type="entry name" value="EmrE-like"/>
</dbReference>
<dbReference type="VEuPathDB" id="TriTrypDB:TEOVI_000808900"/>
<comment type="caution">
    <text evidence="5">The sequence shown here is derived from an EMBL/GenBank/DDBJ whole genome shotgun (WGS) entry which is preliminary data.</text>
</comment>
<dbReference type="GO" id="GO:0016020">
    <property type="term" value="C:membrane"/>
    <property type="evidence" value="ECO:0007669"/>
    <property type="project" value="UniProtKB-SubCell"/>
</dbReference>
<keyword evidence="3" id="KW-1133">Transmembrane helix</keyword>
<dbReference type="InterPro" id="IPR050186">
    <property type="entry name" value="TPT_transporter"/>
</dbReference>
<gene>
    <name evidence="5" type="ORF">TEOVI_000808900</name>
</gene>
<comment type="subcellular location">
    <subcellularLocation>
        <location evidence="1">Membrane</location>
        <topology evidence="1">Multi-pass membrane protein</topology>
    </subcellularLocation>
</comment>
<name>A0A1G4I6Y0_TRYEQ</name>
<keyword evidence="6" id="KW-1185">Reference proteome</keyword>
<evidence type="ECO:0000256" key="3">
    <source>
        <dbReference type="ARBA" id="ARBA00022989"/>
    </source>
</evidence>
<dbReference type="NCBIfam" id="TIGR00803">
    <property type="entry name" value="nst"/>
    <property type="match status" value="1"/>
</dbReference>
<reference evidence="5" key="1">
    <citation type="submission" date="2016-09" db="EMBL/GenBank/DDBJ databases">
        <authorList>
            <person name="Hebert L."/>
            <person name="Moumen B."/>
        </authorList>
    </citation>
    <scope>NUCLEOTIDE SEQUENCE [LARGE SCALE GENOMIC DNA]</scope>
    <source>
        <strain evidence="5">OVI</strain>
    </source>
</reference>
<dbReference type="AlphaFoldDB" id="A0A1G4I6Y0"/>
<accession>A0A1G4I6Y0</accession>
<keyword evidence="4" id="KW-0472">Membrane</keyword>
<evidence type="ECO:0000256" key="4">
    <source>
        <dbReference type="ARBA" id="ARBA00023136"/>
    </source>
</evidence>
<evidence type="ECO:0000313" key="6">
    <source>
        <dbReference type="Proteomes" id="UP000195570"/>
    </source>
</evidence>
<dbReference type="GeneID" id="92382023"/>
<organism evidence="5 6">
    <name type="scientific">Trypanosoma equiperdum</name>
    <dbReference type="NCBI Taxonomy" id="5694"/>
    <lineage>
        <taxon>Eukaryota</taxon>
        <taxon>Discoba</taxon>
        <taxon>Euglenozoa</taxon>
        <taxon>Kinetoplastea</taxon>
        <taxon>Metakinetoplastina</taxon>
        <taxon>Trypanosomatida</taxon>
        <taxon>Trypanosomatidae</taxon>
        <taxon>Trypanosoma</taxon>
    </lineage>
</organism>
<evidence type="ECO:0000313" key="5">
    <source>
        <dbReference type="EMBL" id="SCU67555.1"/>
    </source>
</evidence>
<dbReference type="RefSeq" id="XP_067078856.1">
    <property type="nucleotide sequence ID" value="XM_067222755.1"/>
</dbReference>
<dbReference type="PANTHER" id="PTHR11132">
    <property type="entry name" value="SOLUTE CARRIER FAMILY 35"/>
    <property type="match status" value="1"/>
</dbReference>
<proteinExistence type="predicted"/>
<dbReference type="EMBL" id="CZPT02000764">
    <property type="protein sequence ID" value="SCU67555.1"/>
    <property type="molecule type" value="Genomic_DNA"/>
</dbReference>
<evidence type="ECO:0000256" key="1">
    <source>
        <dbReference type="ARBA" id="ARBA00004141"/>
    </source>
</evidence>
<dbReference type="SUPFAM" id="SSF103481">
    <property type="entry name" value="Multidrug resistance efflux transporter EmrE"/>
    <property type="match status" value="1"/>
</dbReference>
<evidence type="ECO:0000256" key="2">
    <source>
        <dbReference type="ARBA" id="ARBA00022692"/>
    </source>
</evidence>